<feature type="transmembrane region" description="Helical" evidence="1">
    <location>
        <begin position="20"/>
        <end position="38"/>
    </location>
</feature>
<evidence type="ECO:0000256" key="1">
    <source>
        <dbReference type="SAM" id="Phobius"/>
    </source>
</evidence>
<name>X1TRC2_9ZZZZ</name>
<sequence length="191" mass="21532">MLVAFFTFRYGLSIMYERGLIYMMLMVGIVAGAGLVGVKNLSLPVKLTAWLRAPIITQNVGKFLCLVLIGLTLAIGIPDRQDTPYYYMIDSEDYEAFAWIRDNVKEGYEKAVLDPWKATAFKAITGKNVYTRIHAFPRPSDEEASKFLEEGSSDTTFLRENGISIIYTEGEVHNPDLIEVGENIYLLKEAE</sequence>
<gene>
    <name evidence="2" type="ORF">S12H4_26988</name>
</gene>
<accession>X1TRC2</accession>
<reference evidence="2" key="1">
    <citation type="journal article" date="2014" name="Front. Microbiol.">
        <title>High frequency of phylogenetically diverse reductive dehalogenase-homologous genes in deep subseafloor sedimentary metagenomes.</title>
        <authorList>
            <person name="Kawai M."/>
            <person name="Futagami T."/>
            <person name="Toyoda A."/>
            <person name="Takaki Y."/>
            <person name="Nishi S."/>
            <person name="Hori S."/>
            <person name="Arai W."/>
            <person name="Tsubouchi T."/>
            <person name="Morono Y."/>
            <person name="Uchiyama I."/>
            <person name="Ito T."/>
            <person name="Fujiyama A."/>
            <person name="Inagaki F."/>
            <person name="Takami H."/>
        </authorList>
    </citation>
    <scope>NUCLEOTIDE SEQUENCE</scope>
    <source>
        <strain evidence="2">Expedition CK06-06</strain>
    </source>
</reference>
<evidence type="ECO:0000313" key="2">
    <source>
        <dbReference type="EMBL" id="GAI93906.1"/>
    </source>
</evidence>
<dbReference type="AlphaFoldDB" id="X1TRC2"/>
<keyword evidence="1" id="KW-0812">Transmembrane</keyword>
<dbReference type="EMBL" id="BARW01015364">
    <property type="protein sequence ID" value="GAI93906.1"/>
    <property type="molecule type" value="Genomic_DNA"/>
</dbReference>
<organism evidence="2">
    <name type="scientific">marine sediment metagenome</name>
    <dbReference type="NCBI Taxonomy" id="412755"/>
    <lineage>
        <taxon>unclassified sequences</taxon>
        <taxon>metagenomes</taxon>
        <taxon>ecological metagenomes</taxon>
    </lineage>
</organism>
<protein>
    <submittedName>
        <fullName evidence="2">Uncharacterized protein</fullName>
    </submittedName>
</protein>
<keyword evidence="1" id="KW-1133">Transmembrane helix</keyword>
<keyword evidence="1" id="KW-0472">Membrane</keyword>
<proteinExistence type="predicted"/>
<feature type="transmembrane region" description="Helical" evidence="1">
    <location>
        <begin position="59"/>
        <end position="77"/>
    </location>
</feature>
<comment type="caution">
    <text evidence="2">The sequence shown here is derived from an EMBL/GenBank/DDBJ whole genome shotgun (WGS) entry which is preliminary data.</text>
</comment>